<sequence length="261" mass="29014">MPSPFPGVDPYLEHPDFWSELHNRLIVAIAIALAPSLRPKYHVVIDKRTYLGDADDSLLVGVPDVTVFTQRSTPDRPLSVATLADREPIKVAVPLIETVQESYLEIRETGKNYAVTVLEILSPKNKRSGAGRVAYESKRSQVLASITNLVEIDLLRSGKPMQIVGNPPKTDYRILISRGDRRPISDLYAFSLRDAIPSFPLPLARGDLEPIVDLQHLVNEIYEQAGFDTRIDYNQSCVPPLSEADAVWANSLLQEKGFIAS</sequence>
<dbReference type="EMBL" id="BLAY01000038">
    <property type="protein sequence ID" value="GET38045.1"/>
    <property type="molecule type" value="Genomic_DNA"/>
</dbReference>
<evidence type="ECO:0000313" key="1">
    <source>
        <dbReference type="EMBL" id="GET38045.1"/>
    </source>
</evidence>
<name>A0AAV3X896_9CYAN</name>
<dbReference type="InterPro" id="IPR025132">
    <property type="entry name" value="DUF4058"/>
</dbReference>
<reference evidence="1" key="1">
    <citation type="submission" date="2019-10" db="EMBL/GenBank/DDBJ databases">
        <title>Draft genome sequece of Microseira wollei NIES-4236.</title>
        <authorList>
            <person name="Yamaguchi H."/>
            <person name="Suzuki S."/>
            <person name="Kawachi M."/>
        </authorList>
    </citation>
    <scope>NUCLEOTIDE SEQUENCE</scope>
    <source>
        <strain evidence="1">NIES-4236</strain>
    </source>
</reference>
<protein>
    <recommendedName>
        <fullName evidence="3">DUF4058 family protein</fullName>
    </recommendedName>
</protein>
<organism evidence="1 2">
    <name type="scientific">Microseira wollei NIES-4236</name>
    <dbReference type="NCBI Taxonomy" id="2530354"/>
    <lineage>
        <taxon>Bacteria</taxon>
        <taxon>Bacillati</taxon>
        <taxon>Cyanobacteriota</taxon>
        <taxon>Cyanophyceae</taxon>
        <taxon>Oscillatoriophycideae</taxon>
        <taxon>Aerosakkonematales</taxon>
        <taxon>Aerosakkonemataceae</taxon>
        <taxon>Microseira</taxon>
    </lineage>
</organism>
<evidence type="ECO:0000313" key="2">
    <source>
        <dbReference type="Proteomes" id="UP001050975"/>
    </source>
</evidence>
<gene>
    <name evidence="1" type="ORF">MiSe_27990</name>
</gene>
<comment type="caution">
    <text evidence="1">The sequence shown here is derived from an EMBL/GenBank/DDBJ whole genome shotgun (WGS) entry which is preliminary data.</text>
</comment>
<dbReference type="Pfam" id="PF13267">
    <property type="entry name" value="DUF4058"/>
    <property type="match status" value="1"/>
</dbReference>
<accession>A0AAV3X896</accession>
<keyword evidence="2" id="KW-1185">Reference proteome</keyword>
<dbReference type="RefSeq" id="WP_226580537.1">
    <property type="nucleotide sequence ID" value="NZ_BLAY01000038.1"/>
</dbReference>
<evidence type="ECO:0008006" key="3">
    <source>
        <dbReference type="Google" id="ProtNLM"/>
    </source>
</evidence>
<dbReference type="Proteomes" id="UP001050975">
    <property type="component" value="Unassembled WGS sequence"/>
</dbReference>
<proteinExistence type="predicted"/>
<dbReference type="AlphaFoldDB" id="A0AAV3X896"/>